<feature type="transmembrane region" description="Helical" evidence="7">
    <location>
        <begin position="12"/>
        <end position="37"/>
    </location>
</feature>
<evidence type="ECO:0000256" key="2">
    <source>
        <dbReference type="ARBA" id="ARBA00022692"/>
    </source>
</evidence>
<dbReference type="Gene3D" id="1.20.1250.20">
    <property type="entry name" value="MFS general substrate transporter like domains"/>
    <property type="match status" value="1"/>
</dbReference>
<dbReference type="PROSITE" id="PS50850">
    <property type="entry name" value="MFS"/>
    <property type="match status" value="1"/>
</dbReference>
<dbReference type="AlphaFoldDB" id="A0A918HH96"/>
<feature type="transmembrane region" description="Helical" evidence="7">
    <location>
        <begin position="305"/>
        <end position="328"/>
    </location>
</feature>
<organism evidence="9 10">
    <name type="scientific">Streptomyces purpureus</name>
    <dbReference type="NCBI Taxonomy" id="1951"/>
    <lineage>
        <taxon>Bacteria</taxon>
        <taxon>Bacillati</taxon>
        <taxon>Actinomycetota</taxon>
        <taxon>Actinomycetes</taxon>
        <taxon>Kitasatosporales</taxon>
        <taxon>Streptomycetaceae</taxon>
        <taxon>Streptomyces</taxon>
    </lineage>
</organism>
<comment type="subcellular location">
    <subcellularLocation>
        <location evidence="1">Cell membrane</location>
        <topology evidence="1">Multi-pass membrane protein</topology>
    </subcellularLocation>
</comment>
<comment type="caution">
    <text evidence="9">The sequence shown here is derived from an EMBL/GenBank/DDBJ whole genome shotgun (WGS) entry which is preliminary data.</text>
</comment>
<keyword evidence="2 7" id="KW-0812">Transmembrane</keyword>
<feature type="transmembrane region" description="Helical" evidence="7">
    <location>
        <begin position="415"/>
        <end position="434"/>
    </location>
</feature>
<proteinExistence type="predicted"/>
<feature type="transmembrane region" description="Helical" evidence="7">
    <location>
        <begin position="231"/>
        <end position="250"/>
    </location>
</feature>
<dbReference type="GO" id="GO:0046677">
    <property type="term" value="P:response to antibiotic"/>
    <property type="evidence" value="ECO:0007669"/>
    <property type="project" value="UniProtKB-KW"/>
</dbReference>
<feature type="transmembrane region" description="Helical" evidence="7">
    <location>
        <begin position="139"/>
        <end position="161"/>
    </location>
</feature>
<evidence type="ECO:0000256" key="4">
    <source>
        <dbReference type="ARBA" id="ARBA00023136"/>
    </source>
</evidence>
<feature type="transmembrane region" description="Helical" evidence="7">
    <location>
        <begin position="81"/>
        <end position="100"/>
    </location>
</feature>
<dbReference type="PRINTS" id="PR01036">
    <property type="entry name" value="TCRTETB"/>
</dbReference>
<dbReference type="GO" id="GO:0005886">
    <property type="term" value="C:plasma membrane"/>
    <property type="evidence" value="ECO:0007669"/>
    <property type="project" value="UniProtKB-SubCell"/>
</dbReference>
<dbReference type="CDD" id="cd17321">
    <property type="entry name" value="MFS_MMR_MDR_like"/>
    <property type="match status" value="1"/>
</dbReference>
<keyword evidence="3 7" id="KW-1133">Transmembrane helix</keyword>
<dbReference type="SUPFAM" id="SSF103473">
    <property type="entry name" value="MFS general substrate transporter"/>
    <property type="match status" value="2"/>
</dbReference>
<keyword evidence="10" id="KW-1185">Reference proteome</keyword>
<evidence type="ECO:0000256" key="5">
    <source>
        <dbReference type="ARBA" id="ARBA00023251"/>
    </source>
</evidence>
<keyword evidence="5" id="KW-0046">Antibiotic resistance</keyword>
<reference evidence="9" key="1">
    <citation type="journal article" date="2014" name="Int. J. Syst. Evol. Microbiol.">
        <title>Complete genome sequence of Corynebacterium casei LMG S-19264T (=DSM 44701T), isolated from a smear-ripened cheese.</title>
        <authorList>
            <consortium name="US DOE Joint Genome Institute (JGI-PGF)"/>
            <person name="Walter F."/>
            <person name="Albersmeier A."/>
            <person name="Kalinowski J."/>
            <person name="Ruckert C."/>
        </authorList>
    </citation>
    <scope>NUCLEOTIDE SEQUENCE</scope>
    <source>
        <strain evidence="9">JCM 3172</strain>
    </source>
</reference>
<name>A0A918HH96_9ACTN</name>
<reference evidence="9" key="2">
    <citation type="submission" date="2020-09" db="EMBL/GenBank/DDBJ databases">
        <authorList>
            <person name="Sun Q."/>
            <person name="Ohkuma M."/>
        </authorList>
    </citation>
    <scope>NUCLEOTIDE SEQUENCE</scope>
    <source>
        <strain evidence="9">JCM 3172</strain>
    </source>
</reference>
<gene>
    <name evidence="9" type="ORF">GCM10014713_66630</name>
</gene>
<dbReference type="Gene3D" id="1.20.1720.10">
    <property type="entry name" value="Multidrug resistance protein D"/>
    <property type="match status" value="1"/>
</dbReference>
<dbReference type="PANTHER" id="PTHR42718">
    <property type="entry name" value="MAJOR FACILITATOR SUPERFAMILY MULTIDRUG TRANSPORTER MFSC"/>
    <property type="match status" value="1"/>
</dbReference>
<feature type="transmembrane region" description="Helical" evidence="7">
    <location>
        <begin position="106"/>
        <end position="127"/>
    </location>
</feature>
<evidence type="ECO:0000256" key="3">
    <source>
        <dbReference type="ARBA" id="ARBA00022989"/>
    </source>
</evidence>
<dbReference type="Proteomes" id="UP000619486">
    <property type="component" value="Unassembled WGS sequence"/>
</dbReference>
<feature type="transmembrane region" description="Helical" evidence="7">
    <location>
        <begin position="279"/>
        <end position="299"/>
    </location>
</feature>
<feature type="transmembrane region" description="Helical" evidence="7">
    <location>
        <begin position="173"/>
        <end position="194"/>
    </location>
</feature>
<feature type="transmembrane region" description="Helical" evidence="7">
    <location>
        <begin position="49"/>
        <end position="69"/>
    </location>
</feature>
<dbReference type="InterPro" id="IPR036259">
    <property type="entry name" value="MFS_trans_sf"/>
</dbReference>
<dbReference type="PANTHER" id="PTHR42718:SF39">
    <property type="entry name" value="ACTINORHODIN TRANSPORTER-RELATED"/>
    <property type="match status" value="1"/>
</dbReference>
<feature type="transmembrane region" description="Helical" evidence="7">
    <location>
        <begin position="340"/>
        <end position="361"/>
    </location>
</feature>
<evidence type="ECO:0000256" key="7">
    <source>
        <dbReference type="SAM" id="Phobius"/>
    </source>
</evidence>
<dbReference type="EMBL" id="BMQQ01000047">
    <property type="protein sequence ID" value="GGT64186.1"/>
    <property type="molecule type" value="Genomic_DNA"/>
</dbReference>
<feature type="transmembrane region" description="Helical" evidence="7">
    <location>
        <begin position="446"/>
        <end position="467"/>
    </location>
</feature>
<keyword evidence="4 7" id="KW-0472">Membrane</keyword>
<dbReference type="InterPro" id="IPR011701">
    <property type="entry name" value="MFS"/>
</dbReference>
<sequence>MAQAEAGVGVRGGWLLGVVLGGAFLAVCDAFVVNVALPSLRADLGASFAQAQWAVSGYVLVYGLGLVMGGRLGDAYGRRRLFAVGVALFTAASLGCALAWGPGVLAVFRLVQAAGAALFYPQVLAVLQSEFTGRARARAFAWFGAVIGVASVAGQLLGGLLVDADVWGLSWRAVFWINVPLGAALVAGAMATIPRNAARRRAGVDVAGTVAGMAALGLASVALTFGPQAGWAWWIWLMLALGVGLGVVFVRHESRLTSRGGCAVVDPGLLRGVFGRGCALALAFFAGNAALFFVLTLYLQDQLAMSPAAAGLVFTPLALAFTAASLLAPQATTRFTTSQVLACGYALNLAGTLALGALVLAGPHTTAAWWTAGPLTVIGLGQGLGVSPLFAHVLAGVRERDTGAASGILETATQLGMSLGVTAVGLLLTATLPTPAPAPADGAGGVAAFAAAAGLCAALALLALLLARRLTHPQPTPTTPTAPGTGETQAPAPGAGVVSVTAGRP</sequence>
<feature type="transmembrane region" description="Helical" evidence="7">
    <location>
        <begin position="367"/>
        <end position="394"/>
    </location>
</feature>
<dbReference type="GO" id="GO:0022857">
    <property type="term" value="F:transmembrane transporter activity"/>
    <property type="evidence" value="ECO:0007669"/>
    <property type="project" value="InterPro"/>
</dbReference>
<evidence type="ECO:0000259" key="8">
    <source>
        <dbReference type="PROSITE" id="PS50850"/>
    </source>
</evidence>
<evidence type="ECO:0000256" key="1">
    <source>
        <dbReference type="ARBA" id="ARBA00004651"/>
    </source>
</evidence>
<evidence type="ECO:0000313" key="10">
    <source>
        <dbReference type="Proteomes" id="UP000619486"/>
    </source>
</evidence>
<evidence type="ECO:0000313" key="9">
    <source>
        <dbReference type="EMBL" id="GGT64186.1"/>
    </source>
</evidence>
<protein>
    <submittedName>
        <fullName evidence="9">MFS transporter</fullName>
    </submittedName>
</protein>
<dbReference type="Pfam" id="PF07690">
    <property type="entry name" value="MFS_1"/>
    <property type="match status" value="2"/>
</dbReference>
<feature type="region of interest" description="Disordered" evidence="6">
    <location>
        <begin position="473"/>
        <end position="505"/>
    </location>
</feature>
<evidence type="ECO:0000256" key="6">
    <source>
        <dbReference type="SAM" id="MobiDB-lite"/>
    </source>
</evidence>
<accession>A0A918HH96</accession>
<feature type="domain" description="Major facilitator superfamily (MFS) profile" evidence="8">
    <location>
        <begin position="15"/>
        <end position="471"/>
    </location>
</feature>
<feature type="transmembrane region" description="Helical" evidence="7">
    <location>
        <begin position="206"/>
        <end position="225"/>
    </location>
</feature>
<feature type="compositionally biased region" description="Low complexity" evidence="6">
    <location>
        <begin position="481"/>
        <end position="496"/>
    </location>
</feature>
<dbReference type="InterPro" id="IPR020846">
    <property type="entry name" value="MFS_dom"/>
</dbReference>